<dbReference type="PROSITE" id="PS50043">
    <property type="entry name" value="HTH_LUXR_2"/>
    <property type="match status" value="1"/>
</dbReference>
<protein>
    <recommendedName>
        <fullName evidence="1">HTH luxR-type domain-containing protein</fullName>
    </recommendedName>
</protein>
<sequence>MGRAHELDTIVTLLMRGTRLVTLIGPGGIGKTRLAAKAAQRLAKASRAPVHTVRLARLAPDSDAAAVEEEIARSVVTTDYSGRSMWEALTTTLTRIDGRNRTVRVVLVLDNCEHVLAGAGVLIARMLEAIPGLCIVATSREAIGWVDEQQFPVPPLPPHQALQLFRQRAELAGRPFGGADDTAMADQICRQMDYHPLFIHLAAGRLARRPMRMILAEICGGDRRLDWPAGPVFGGEERHRSINDVIGWSYDLCSEKERALFDRLSVFAGGYDTDPGAADDPVLPVGADLDAIRHICADSDGMPTDGRMRILDNEIEGLLERLADQSLVSRQLTATTVYYSLSGNLRVYAQQQLNRRTSGEPDAAARLAERHCDYYRDRIREAAANCFGAAAEGLVDWANAAWHNIVLATERSLVPGGNALRGLEICVGLLELRLAFVKGSFREMRLRTERALDTTRTLSPPPHELRVTAMALLVWIMLSQGEIGDAERMLDRCVRTCLPDAVDTWRATPDQVPGLPAVVDFAWGVELFVARRDPVAIVVLQRAQRKFDRAGNTASAIPSQQLAALAAALLGTATQARDLAWQYLERTTAAGVPWTRSWAQLTWSIALTRLGDPGAALTVQRTVLADLEPVRERWASLWAVEFRAWTLAQIITDPANRAADPRPTSAVATEIALLAGGTRRLRATLGIEIRRLGPFADLVEEAVQAAENVLGPEVFAATEARGAQLRPERNEVQQLASGTPLTGKRMTPVANTDAGGSAWATLTSAEQDVAALAAAGWTNSAIAARRGKSRRTVDAQVAAVLRKLRITSRADIADFIPGLPAPGARTTRKTR</sequence>
<gene>
    <name evidence="2" type="ORF">NWFMUON74_26250</name>
</gene>
<dbReference type="Proteomes" id="UP000516173">
    <property type="component" value="Chromosome"/>
</dbReference>
<dbReference type="PANTHER" id="PTHR47691">
    <property type="entry name" value="REGULATOR-RELATED"/>
    <property type="match status" value="1"/>
</dbReference>
<dbReference type="Pfam" id="PF13401">
    <property type="entry name" value="AAA_22"/>
    <property type="match status" value="1"/>
</dbReference>
<dbReference type="GO" id="GO:0003677">
    <property type="term" value="F:DNA binding"/>
    <property type="evidence" value="ECO:0007669"/>
    <property type="project" value="InterPro"/>
</dbReference>
<proteinExistence type="predicted"/>
<evidence type="ECO:0000313" key="2">
    <source>
        <dbReference type="EMBL" id="BCK54853.1"/>
    </source>
</evidence>
<dbReference type="GO" id="GO:0016887">
    <property type="term" value="F:ATP hydrolysis activity"/>
    <property type="evidence" value="ECO:0007669"/>
    <property type="project" value="InterPro"/>
</dbReference>
<dbReference type="GO" id="GO:0006355">
    <property type="term" value="P:regulation of DNA-templated transcription"/>
    <property type="evidence" value="ECO:0007669"/>
    <property type="project" value="InterPro"/>
</dbReference>
<dbReference type="InterPro" id="IPR000792">
    <property type="entry name" value="Tscrpt_reg_LuxR_C"/>
</dbReference>
<keyword evidence="3" id="KW-1185">Reference proteome</keyword>
<evidence type="ECO:0000313" key="3">
    <source>
        <dbReference type="Proteomes" id="UP000516173"/>
    </source>
</evidence>
<reference evidence="2 3" key="1">
    <citation type="submission" date="2020-08" db="EMBL/GenBank/DDBJ databases">
        <title>Genome Sequencing of Nocardia wallacei strain FMUON74 and assembly.</title>
        <authorList>
            <person name="Toyokawa M."/>
            <person name="Uesaka K."/>
        </authorList>
    </citation>
    <scope>NUCLEOTIDE SEQUENCE [LARGE SCALE GENOMIC DNA]</scope>
    <source>
        <strain evidence="2 3">FMUON74</strain>
    </source>
</reference>
<dbReference type="Gene3D" id="1.10.10.10">
    <property type="entry name" value="Winged helix-like DNA-binding domain superfamily/Winged helix DNA-binding domain"/>
    <property type="match status" value="1"/>
</dbReference>
<dbReference type="InterPro" id="IPR036388">
    <property type="entry name" value="WH-like_DNA-bd_sf"/>
</dbReference>
<dbReference type="AlphaFoldDB" id="A0A7G1KKV2"/>
<dbReference type="PANTHER" id="PTHR47691:SF3">
    <property type="entry name" value="HTH-TYPE TRANSCRIPTIONAL REGULATOR RV0890C-RELATED"/>
    <property type="match status" value="1"/>
</dbReference>
<dbReference type="EMBL" id="AP023396">
    <property type="protein sequence ID" value="BCK54853.1"/>
    <property type="molecule type" value="Genomic_DNA"/>
</dbReference>
<feature type="domain" description="HTH luxR-type" evidence="1">
    <location>
        <begin position="755"/>
        <end position="820"/>
    </location>
</feature>
<evidence type="ECO:0000259" key="1">
    <source>
        <dbReference type="PROSITE" id="PS50043"/>
    </source>
</evidence>
<dbReference type="Pfam" id="PF00196">
    <property type="entry name" value="GerE"/>
    <property type="match status" value="1"/>
</dbReference>
<dbReference type="InterPro" id="IPR049945">
    <property type="entry name" value="AAA_22"/>
</dbReference>
<dbReference type="SUPFAM" id="SSF46894">
    <property type="entry name" value="C-terminal effector domain of the bipartite response regulators"/>
    <property type="match status" value="1"/>
</dbReference>
<dbReference type="CDD" id="cd06170">
    <property type="entry name" value="LuxR_C_like"/>
    <property type="match status" value="1"/>
</dbReference>
<dbReference type="SUPFAM" id="SSF52540">
    <property type="entry name" value="P-loop containing nucleoside triphosphate hydrolases"/>
    <property type="match status" value="1"/>
</dbReference>
<dbReference type="InterPro" id="IPR027417">
    <property type="entry name" value="P-loop_NTPase"/>
</dbReference>
<organism evidence="2 3">
    <name type="scientific">Nocardia wallacei</name>
    <dbReference type="NCBI Taxonomy" id="480035"/>
    <lineage>
        <taxon>Bacteria</taxon>
        <taxon>Bacillati</taxon>
        <taxon>Actinomycetota</taxon>
        <taxon>Actinomycetes</taxon>
        <taxon>Mycobacteriales</taxon>
        <taxon>Nocardiaceae</taxon>
        <taxon>Nocardia</taxon>
    </lineage>
</organism>
<name>A0A7G1KKV2_9NOCA</name>
<dbReference type="InterPro" id="IPR016032">
    <property type="entry name" value="Sig_transdc_resp-reg_C-effctor"/>
</dbReference>
<dbReference type="KEGG" id="nwl:NWFMUON74_26250"/>
<dbReference type="SMART" id="SM00421">
    <property type="entry name" value="HTH_LUXR"/>
    <property type="match status" value="1"/>
</dbReference>
<dbReference type="Gene3D" id="3.40.50.300">
    <property type="entry name" value="P-loop containing nucleotide triphosphate hydrolases"/>
    <property type="match status" value="1"/>
</dbReference>
<accession>A0A7G1KKV2</accession>